<dbReference type="GeneID" id="18881929"/>
<keyword evidence="1" id="KW-1133">Transmembrane helix</keyword>
<reference evidence="4" key="1">
    <citation type="journal article" date="2012" name="Science">
        <title>The Paleozoic origin of enzymatic lignin decomposition reconstructed from 31 fungal genomes.</title>
        <authorList>
            <person name="Floudas D."/>
            <person name="Binder M."/>
            <person name="Riley R."/>
            <person name="Barry K."/>
            <person name="Blanchette R.A."/>
            <person name="Henrissat B."/>
            <person name="Martinez A.T."/>
            <person name="Otillar R."/>
            <person name="Spatafora J.W."/>
            <person name="Yadav J.S."/>
            <person name="Aerts A."/>
            <person name="Benoit I."/>
            <person name="Boyd A."/>
            <person name="Carlson A."/>
            <person name="Copeland A."/>
            <person name="Coutinho P.M."/>
            <person name="de Vries R.P."/>
            <person name="Ferreira P."/>
            <person name="Findley K."/>
            <person name="Foster B."/>
            <person name="Gaskell J."/>
            <person name="Glotzer D."/>
            <person name="Gorecki P."/>
            <person name="Heitman J."/>
            <person name="Hesse C."/>
            <person name="Hori C."/>
            <person name="Igarashi K."/>
            <person name="Jurgens J.A."/>
            <person name="Kallen N."/>
            <person name="Kersten P."/>
            <person name="Kohler A."/>
            <person name="Kuees U."/>
            <person name="Kumar T.K.A."/>
            <person name="Kuo A."/>
            <person name="LaButti K."/>
            <person name="Larrondo L.F."/>
            <person name="Lindquist E."/>
            <person name="Ling A."/>
            <person name="Lombard V."/>
            <person name="Lucas S."/>
            <person name="Lundell T."/>
            <person name="Martin R."/>
            <person name="McLaughlin D.J."/>
            <person name="Morgenstern I."/>
            <person name="Morin E."/>
            <person name="Murat C."/>
            <person name="Nagy L.G."/>
            <person name="Nolan M."/>
            <person name="Ohm R.A."/>
            <person name="Patyshakuliyeva A."/>
            <person name="Rokas A."/>
            <person name="Ruiz-Duenas F.J."/>
            <person name="Sabat G."/>
            <person name="Salamov A."/>
            <person name="Samejima M."/>
            <person name="Schmutz J."/>
            <person name="Slot J.C."/>
            <person name="St John F."/>
            <person name="Stenlid J."/>
            <person name="Sun H."/>
            <person name="Sun S."/>
            <person name="Syed K."/>
            <person name="Tsang A."/>
            <person name="Wiebenga A."/>
            <person name="Young D."/>
            <person name="Pisabarro A."/>
            <person name="Eastwood D.C."/>
            <person name="Martin F."/>
            <person name="Cullen D."/>
            <person name="Grigoriev I.V."/>
            <person name="Hibbett D.S."/>
        </authorList>
    </citation>
    <scope>NUCLEOTIDE SEQUENCE [LARGE SCALE GENOMIC DNA]</scope>
    <source>
        <strain evidence="4">HHB-11173 SS5</strain>
    </source>
</reference>
<dbReference type="Pfam" id="PF20153">
    <property type="entry name" value="DUF6535"/>
    <property type="match status" value="1"/>
</dbReference>
<feature type="non-terminal residue" evidence="3">
    <location>
        <position position="69"/>
    </location>
</feature>
<name>R7S2R4_PUNST</name>
<dbReference type="InterPro" id="IPR045338">
    <property type="entry name" value="DUF6535"/>
</dbReference>
<accession>R7S2R4</accession>
<gene>
    <name evidence="3" type="ORF">PUNSTDRAFT_21034</name>
</gene>
<dbReference type="KEGG" id="psq:PUNSTDRAFT_21034"/>
<organism evidence="3 4">
    <name type="scientific">Punctularia strigosozonata (strain HHB-11173)</name>
    <name type="common">White-rot fungus</name>
    <dbReference type="NCBI Taxonomy" id="741275"/>
    <lineage>
        <taxon>Eukaryota</taxon>
        <taxon>Fungi</taxon>
        <taxon>Dikarya</taxon>
        <taxon>Basidiomycota</taxon>
        <taxon>Agaricomycotina</taxon>
        <taxon>Agaricomycetes</taxon>
        <taxon>Corticiales</taxon>
        <taxon>Punctulariaceae</taxon>
        <taxon>Punctularia</taxon>
    </lineage>
</organism>
<dbReference type="HOGENOM" id="CLU_194184_1_0_1"/>
<keyword evidence="1" id="KW-0472">Membrane</keyword>
<proteinExistence type="predicted"/>
<evidence type="ECO:0000313" key="3">
    <source>
        <dbReference type="EMBL" id="EIN04139.1"/>
    </source>
</evidence>
<dbReference type="RefSeq" id="XP_007388610.1">
    <property type="nucleotide sequence ID" value="XM_007388548.1"/>
</dbReference>
<sequence>WETCLEEMLRHDTKMVEDWNDEINTILILAGLFSAVLTAFTVESYQLLQQDPEQESADTLSQISLQLES</sequence>
<feature type="non-terminal residue" evidence="3">
    <location>
        <position position="1"/>
    </location>
</feature>
<evidence type="ECO:0000313" key="4">
    <source>
        <dbReference type="Proteomes" id="UP000054196"/>
    </source>
</evidence>
<keyword evidence="1" id="KW-0812">Transmembrane</keyword>
<keyword evidence="4" id="KW-1185">Reference proteome</keyword>
<dbReference type="OMA" id="MCEAYRE"/>
<feature type="transmembrane region" description="Helical" evidence="1">
    <location>
        <begin position="23"/>
        <end position="42"/>
    </location>
</feature>
<evidence type="ECO:0000259" key="2">
    <source>
        <dbReference type="Pfam" id="PF20153"/>
    </source>
</evidence>
<dbReference type="Proteomes" id="UP000054196">
    <property type="component" value="Unassembled WGS sequence"/>
</dbReference>
<dbReference type="AlphaFoldDB" id="R7S2R4"/>
<evidence type="ECO:0000256" key="1">
    <source>
        <dbReference type="SAM" id="Phobius"/>
    </source>
</evidence>
<dbReference type="EMBL" id="JH687556">
    <property type="protein sequence ID" value="EIN04139.1"/>
    <property type="molecule type" value="Genomic_DNA"/>
</dbReference>
<dbReference type="OrthoDB" id="2753780at2759"/>
<feature type="domain" description="DUF6535" evidence="2">
    <location>
        <begin position="1"/>
        <end position="68"/>
    </location>
</feature>
<protein>
    <recommendedName>
        <fullName evidence="2">DUF6535 domain-containing protein</fullName>
    </recommendedName>
</protein>